<dbReference type="Proteomes" id="UP000288805">
    <property type="component" value="Unassembled WGS sequence"/>
</dbReference>
<evidence type="ECO:0000313" key="3">
    <source>
        <dbReference type="Proteomes" id="UP000288805"/>
    </source>
</evidence>
<dbReference type="AlphaFoldDB" id="A0A438IXD0"/>
<evidence type="ECO:0000313" key="2">
    <source>
        <dbReference type="EMBL" id="RVX01348.1"/>
    </source>
</evidence>
<name>A0A438IXD0_VITVI</name>
<organism evidence="2 3">
    <name type="scientific">Vitis vinifera</name>
    <name type="common">Grape</name>
    <dbReference type="NCBI Taxonomy" id="29760"/>
    <lineage>
        <taxon>Eukaryota</taxon>
        <taxon>Viridiplantae</taxon>
        <taxon>Streptophyta</taxon>
        <taxon>Embryophyta</taxon>
        <taxon>Tracheophyta</taxon>
        <taxon>Spermatophyta</taxon>
        <taxon>Magnoliopsida</taxon>
        <taxon>eudicotyledons</taxon>
        <taxon>Gunneridae</taxon>
        <taxon>Pentapetalae</taxon>
        <taxon>rosids</taxon>
        <taxon>Vitales</taxon>
        <taxon>Vitaceae</taxon>
        <taxon>Viteae</taxon>
        <taxon>Vitis</taxon>
    </lineage>
</organism>
<reference evidence="2 3" key="1">
    <citation type="journal article" date="2018" name="PLoS Genet.">
        <title>Population sequencing reveals clonal diversity and ancestral inbreeding in the grapevine cultivar Chardonnay.</title>
        <authorList>
            <person name="Roach M.J."/>
            <person name="Johnson D.L."/>
            <person name="Bohlmann J."/>
            <person name="van Vuuren H.J."/>
            <person name="Jones S.J."/>
            <person name="Pretorius I.S."/>
            <person name="Schmidt S.A."/>
            <person name="Borneman A.R."/>
        </authorList>
    </citation>
    <scope>NUCLEOTIDE SEQUENCE [LARGE SCALE GENOMIC DNA]</scope>
    <source>
        <strain evidence="3">cv. Chardonnay</strain>
        <tissue evidence="2">Leaf</tissue>
    </source>
</reference>
<evidence type="ECO:0000256" key="1">
    <source>
        <dbReference type="SAM" id="MobiDB-lite"/>
    </source>
</evidence>
<accession>A0A438IXD0</accession>
<protein>
    <submittedName>
        <fullName evidence="2">Retrovirus-related Pol polyprotein from transposon RE2</fullName>
    </submittedName>
</protein>
<feature type="compositionally biased region" description="Low complexity" evidence="1">
    <location>
        <begin position="262"/>
        <end position="275"/>
    </location>
</feature>
<comment type="caution">
    <text evidence="2">The sequence shown here is derived from an EMBL/GenBank/DDBJ whole genome shotgun (WGS) entry which is preliminary data.</text>
</comment>
<gene>
    <name evidence="2" type="primary">RE2_412</name>
    <name evidence="2" type="ORF">CK203_031263</name>
</gene>
<dbReference type="PANTHER" id="PTHR11439:SF467">
    <property type="entry name" value="INTEGRASE CATALYTIC DOMAIN-CONTAINING PROTEIN"/>
    <property type="match status" value="1"/>
</dbReference>
<dbReference type="PANTHER" id="PTHR11439">
    <property type="entry name" value="GAG-POL-RELATED RETROTRANSPOSON"/>
    <property type="match status" value="1"/>
</dbReference>
<feature type="region of interest" description="Disordered" evidence="1">
    <location>
        <begin position="262"/>
        <end position="284"/>
    </location>
</feature>
<sequence>MVSTNTEVGIYYSNNSSMVTIHETTSPTISIKLDVKRSYLDVFHSSQVHELMKKSFQSHQGGCPLTKYYNELNSIYMELDYQRSNDMTCVVDIKKQRKRTVEDRVYVFLTSLDHNLDQVSGRVLATSPLPSLEETYSLVHREAQRQVTMGIDDHSKMFAGRSMVLHSSTILSKLKGRTRNQHRLPTLFLLLLLLKFLDYLLKKDNLTKMTIGIGKEMGDLYYLKGVRRRHLSLNLRKEVMKDQLDYSNKFIRKDKVSIVIRPPDTNTPLNDTTMPSEDSFETNPKVQVSSPLTLDIATLNPQVGNQGRRCPLRDRKEPNSHFQEALEDPKWKSAMVAEMKTLQKNSNWKMVKLPQGKKTVGCSNSTKIEKLQTYLEKEFEMKDLGAQKYFLGIEVSWSKQGLFLSQRKYTLDLLVETVSVASQFMHNPSDRHMNVVNRILASLKSSPSKGKNLVTWRSKKQNVVSLFSAKVEYRALHHAITKLTWLRILLSKLGFGLKKPMVLFCDNTIAIEIANNSVQHDQTKHIELDRNYIKYKLVFGIIKVPYIKSANQMADMRTHVVTNGPYYTSLSKFGICNIYAPTSRGKSTIGTTESSCQYSCVQLSVHLCPTVGTAMYKHLYSYQIVVIYYV</sequence>
<dbReference type="CDD" id="cd09272">
    <property type="entry name" value="RNase_HI_RT_Ty1"/>
    <property type="match status" value="1"/>
</dbReference>
<proteinExistence type="predicted"/>
<dbReference type="EMBL" id="QGNW01000076">
    <property type="protein sequence ID" value="RVX01348.1"/>
    <property type="molecule type" value="Genomic_DNA"/>
</dbReference>